<dbReference type="InterPro" id="IPR008030">
    <property type="entry name" value="NmrA-like"/>
</dbReference>
<dbReference type="PANTHER" id="PTHR42748">
    <property type="entry name" value="NITROGEN METABOLITE REPRESSION PROTEIN NMRA FAMILY MEMBER"/>
    <property type="match status" value="1"/>
</dbReference>
<keyword evidence="2" id="KW-0521">NADP</keyword>
<feature type="domain" description="NmrA-like" evidence="4">
    <location>
        <begin position="44"/>
        <end position="306"/>
    </location>
</feature>
<dbReference type="InterPro" id="IPR036291">
    <property type="entry name" value="NAD(P)-bd_dom_sf"/>
</dbReference>
<proteinExistence type="inferred from homology"/>
<dbReference type="OrthoDB" id="3005035at2759"/>
<dbReference type="Gene3D" id="3.90.25.10">
    <property type="entry name" value="UDP-galactose 4-epimerase, domain 1"/>
    <property type="match status" value="1"/>
</dbReference>
<keyword evidence="6" id="KW-1185">Reference proteome</keyword>
<protein>
    <recommendedName>
        <fullName evidence="4">NmrA-like domain-containing protein</fullName>
    </recommendedName>
</protein>
<organism evidence="5 6">
    <name type="scientific">Wallemia hederae</name>
    <dbReference type="NCBI Taxonomy" id="1540922"/>
    <lineage>
        <taxon>Eukaryota</taxon>
        <taxon>Fungi</taxon>
        <taxon>Dikarya</taxon>
        <taxon>Basidiomycota</taxon>
        <taxon>Wallemiomycotina</taxon>
        <taxon>Wallemiomycetes</taxon>
        <taxon>Wallemiales</taxon>
        <taxon>Wallemiaceae</taxon>
        <taxon>Wallemia</taxon>
    </lineage>
</organism>
<evidence type="ECO:0000256" key="1">
    <source>
        <dbReference type="ARBA" id="ARBA00006328"/>
    </source>
</evidence>
<dbReference type="SUPFAM" id="SSF51735">
    <property type="entry name" value="NAD(P)-binding Rossmann-fold domains"/>
    <property type="match status" value="1"/>
</dbReference>
<accession>A0A4T0FU74</accession>
<sequence length="733" mass="82375">MTSASSHLFFRFVTPNCKERLWALESYQTHSYNTTSNTKYTMFLVIGATGKQGGAVIEHLKGQPTRALVRNTNSGSARKLQQQGVELASGNLNSSDDIYAALEGCTGAFLVTVMLEKGAEDEIVQGKAFIDAAKRRNLKHVVMSSVNCADAKTGIPHFESKWEVEQLLRSSGLSWTVIRPVAFMDNFPRKIDGLKDRMARFFTIGLFGAALSGGKRIQLVSCHDIGYVAAQALKKPGQYIGQTVDLAGDNLTASEIQDAYYKAQGSRPYKALLPRFILWLMPYDFRAMFQWFGTAGYTANIAALRSDYPDLLTFEKWLKKRNEQFVTIFMMHSPLSTNKTRISCYLCSNQYDLQMNSFGDLYVIFMHNYQHLIDKARRDDDGSTVVDPEPDRDSRIIPSLYVLPKRLPKFLHIENEASSSSQVKINDGVSRLKDAMDDQLSIQPPPTSGRKLSKDLDKRPKPKRPIQPWELFKAIEKKDIMFIMTCRDHSFDLLLRKVGDSTPLVHAMRLGKEYDGIAIVLVGAMSKWVNNMDENTLKSAHNREILKSLRTNLKLAIDHGLSTGQTDLLASYLQTLVMSEGDKFINDATQLVSAALHHPQSSKPVQTATSELRKFATWRLDKSAATIASLDDYLSNGIADLVMMGAWYQVLKFYQPGEPIPTYVFARDDRCYKTFVESLSAARMTIKVTATHKLKQQLHAIERVMGLRQLSLKERVVKLSKVLDEGAALDTVL</sequence>
<dbReference type="EMBL" id="SPNW01000011">
    <property type="protein sequence ID" value="TIA91625.1"/>
    <property type="molecule type" value="Genomic_DNA"/>
</dbReference>
<name>A0A4T0FU74_9BASI</name>
<dbReference type="GO" id="GO:0005634">
    <property type="term" value="C:nucleus"/>
    <property type="evidence" value="ECO:0007669"/>
    <property type="project" value="TreeGrafter"/>
</dbReference>
<dbReference type="InterPro" id="IPR051164">
    <property type="entry name" value="NmrA-like_oxidored"/>
</dbReference>
<comment type="caution">
    <text evidence="5">The sequence shown here is derived from an EMBL/GenBank/DDBJ whole genome shotgun (WGS) entry which is preliminary data.</text>
</comment>
<dbReference type="Pfam" id="PF05368">
    <property type="entry name" value="NmrA"/>
    <property type="match status" value="1"/>
</dbReference>
<dbReference type="Gene3D" id="3.40.50.720">
    <property type="entry name" value="NAD(P)-binding Rossmann-like Domain"/>
    <property type="match status" value="1"/>
</dbReference>
<evidence type="ECO:0000259" key="4">
    <source>
        <dbReference type="Pfam" id="PF05368"/>
    </source>
</evidence>
<gene>
    <name evidence="5" type="ORF">E3P99_01034</name>
</gene>
<dbReference type="Proteomes" id="UP000310189">
    <property type="component" value="Unassembled WGS sequence"/>
</dbReference>
<dbReference type="AlphaFoldDB" id="A0A4T0FU74"/>
<evidence type="ECO:0000313" key="6">
    <source>
        <dbReference type="Proteomes" id="UP000310189"/>
    </source>
</evidence>
<evidence type="ECO:0000256" key="2">
    <source>
        <dbReference type="ARBA" id="ARBA00022857"/>
    </source>
</evidence>
<comment type="similarity">
    <text evidence="1">Belongs to the NmrA-type oxidoreductase family.</text>
</comment>
<dbReference type="PANTHER" id="PTHR42748:SF7">
    <property type="entry name" value="NMRA LIKE REDOX SENSOR 1-RELATED"/>
    <property type="match status" value="1"/>
</dbReference>
<dbReference type="CDD" id="cd05251">
    <property type="entry name" value="NmrA_like_SDR_a"/>
    <property type="match status" value="1"/>
</dbReference>
<evidence type="ECO:0000256" key="3">
    <source>
        <dbReference type="SAM" id="MobiDB-lite"/>
    </source>
</evidence>
<evidence type="ECO:0000313" key="5">
    <source>
        <dbReference type="EMBL" id="TIA91625.1"/>
    </source>
</evidence>
<reference evidence="5 6" key="1">
    <citation type="submission" date="2019-03" db="EMBL/GenBank/DDBJ databases">
        <title>Sequencing 23 genomes of Wallemia ichthyophaga.</title>
        <authorList>
            <person name="Gostincar C."/>
        </authorList>
    </citation>
    <scope>NUCLEOTIDE SEQUENCE [LARGE SCALE GENOMIC DNA]</scope>
    <source>
        <strain evidence="5 6">EXF-5753</strain>
    </source>
</reference>
<feature type="region of interest" description="Disordered" evidence="3">
    <location>
        <begin position="437"/>
        <end position="464"/>
    </location>
</feature>